<organism evidence="3 4">
    <name type="scientific">Nocardioides luti</name>
    <dbReference type="NCBI Taxonomy" id="2761101"/>
    <lineage>
        <taxon>Bacteria</taxon>
        <taxon>Bacillati</taxon>
        <taxon>Actinomycetota</taxon>
        <taxon>Actinomycetes</taxon>
        <taxon>Propionibacteriales</taxon>
        <taxon>Nocardioidaceae</taxon>
        <taxon>Nocardioides</taxon>
    </lineage>
</organism>
<keyword evidence="2" id="KW-0472">Membrane</keyword>
<dbReference type="GO" id="GO:0022857">
    <property type="term" value="F:transmembrane transporter activity"/>
    <property type="evidence" value="ECO:0007669"/>
    <property type="project" value="InterPro"/>
</dbReference>
<dbReference type="Pfam" id="PF12822">
    <property type="entry name" value="ECF_trnsprt"/>
    <property type="match status" value="1"/>
</dbReference>
<dbReference type="InterPro" id="IPR024529">
    <property type="entry name" value="ECF_trnsprt_substrate-spec"/>
</dbReference>
<feature type="region of interest" description="Disordered" evidence="1">
    <location>
        <begin position="272"/>
        <end position="293"/>
    </location>
</feature>
<accession>A0A7X0RGN1</accession>
<dbReference type="PIRSF" id="PIRSF037395">
    <property type="entry name" value="UCP037395_ABCper"/>
    <property type="match status" value="1"/>
</dbReference>
<feature type="transmembrane region" description="Helical" evidence="2">
    <location>
        <begin position="145"/>
        <end position="164"/>
    </location>
</feature>
<keyword evidence="4" id="KW-1185">Reference proteome</keyword>
<feature type="transmembrane region" description="Helical" evidence="2">
    <location>
        <begin position="55"/>
        <end position="73"/>
    </location>
</feature>
<comment type="caution">
    <text evidence="3">The sequence shown here is derived from an EMBL/GenBank/DDBJ whole genome shotgun (WGS) entry which is preliminary data.</text>
</comment>
<dbReference type="Proteomes" id="UP000523955">
    <property type="component" value="Unassembled WGS sequence"/>
</dbReference>
<evidence type="ECO:0000313" key="4">
    <source>
        <dbReference type="Proteomes" id="UP000523955"/>
    </source>
</evidence>
<feature type="transmembrane region" description="Helical" evidence="2">
    <location>
        <begin position="243"/>
        <end position="261"/>
    </location>
</feature>
<name>A0A7X0RGN1_9ACTN</name>
<reference evidence="3 4" key="1">
    <citation type="submission" date="2020-08" db="EMBL/GenBank/DDBJ databases">
        <authorList>
            <person name="Seo M.-J."/>
        </authorList>
    </citation>
    <scope>NUCLEOTIDE SEQUENCE [LARGE SCALE GENOMIC DNA]</scope>
    <source>
        <strain evidence="3 4">KIGAM211</strain>
    </source>
</reference>
<protein>
    <submittedName>
        <fullName evidence="3">ECF transporter S component</fullName>
    </submittedName>
</protein>
<dbReference type="Gene3D" id="1.10.1760.20">
    <property type="match status" value="1"/>
</dbReference>
<gene>
    <name evidence="3" type="ORF">H5V45_04990</name>
</gene>
<evidence type="ECO:0000256" key="1">
    <source>
        <dbReference type="SAM" id="MobiDB-lite"/>
    </source>
</evidence>
<proteinExistence type="predicted"/>
<evidence type="ECO:0000313" key="3">
    <source>
        <dbReference type="EMBL" id="MBB6626674.1"/>
    </source>
</evidence>
<keyword evidence="2" id="KW-1133">Transmembrane helix</keyword>
<dbReference type="AlphaFoldDB" id="A0A7X0RGN1"/>
<feature type="transmembrane region" description="Helical" evidence="2">
    <location>
        <begin position="23"/>
        <end position="43"/>
    </location>
</feature>
<dbReference type="EMBL" id="JACKXE010000001">
    <property type="protein sequence ID" value="MBB6626674.1"/>
    <property type="molecule type" value="Genomic_DNA"/>
</dbReference>
<evidence type="ECO:0000256" key="2">
    <source>
        <dbReference type="SAM" id="Phobius"/>
    </source>
</evidence>
<dbReference type="RefSeq" id="WP_185251922.1">
    <property type="nucleotide sequence ID" value="NZ_JACKXE010000001.1"/>
</dbReference>
<keyword evidence="2" id="KW-0812">Transmembrane</keyword>
<feature type="transmembrane region" description="Helical" evidence="2">
    <location>
        <begin position="176"/>
        <end position="199"/>
    </location>
</feature>
<sequence>MSAAGPRVDARRVNAVPLSRRSALVLAVASLAGLMMLCWPLLLQVPDHARVDPPFLFLGLLPIVIAVVLAEISEGGMDPRVLAILGVLSAVNALLRGLSAGTGGVELVFFLLILAGRVFGPGFGFVLGCTSLFASALMTAGVGPWLPFQMLVSAWVGMCAGLLPRRVTGRAEIAMLVGYGIVAAYAFGLLMNLSGWPFVLGIEVPGHTGSLSYVAGAPVWENLQRFGVYTLLTSTGSFDTGRAITNSVAIVVLGPAVLTTLRRASRRATVTGTVAPAPAPAPDPAPGGAVRAG</sequence>
<dbReference type="InterPro" id="IPR017196">
    <property type="entry name" value="ECF_substrate-spec_UCP037395"/>
</dbReference>